<accession>A0A0E9VM15</accession>
<proteinExistence type="predicted"/>
<organism evidence="1">
    <name type="scientific">Anguilla anguilla</name>
    <name type="common">European freshwater eel</name>
    <name type="synonym">Muraena anguilla</name>
    <dbReference type="NCBI Taxonomy" id="7936"/>
    <lineage>
        <taxon>Eukaryota</taxon>
        <taxon>Metazoa</taxon>
        <taxon>Chordata</taxon>
        <taxon>Craniata</taxon>
        <taxon>Vertebrata</taxon>
        <taxon>Euteleostomi</taxon>
        <taxon>Actinopterygii</taxon>
        <taxon>Neopterygii</taxon>
        <taxon>Teleostei</taxon>
        <taxon>Anguilliformes</taxon>
        <taxon>Anguillidae</taxon>
        <taxon>Anguilla</taxon>
    </lineage>
</organism>
<dbReference type="AlphaFoldDB" id="A0A0E9VM15"/>
<reference evidence="1" key="1">
    <citation type="submission" date="2014-11" db="EMBL/GenBank/DDBJ databases">
        <authorList>
            <person name="Amaro Gonzalez C."/>
        </authorList>
    </citation>
    <scope>NUCLEOTIDE SEQUENCE</scope>
</reference>
<dbReference type="EMBL" id="GBXM01029470">
    <property type="protein sequence ID" value="JAH79107.1"/>
    <property type="molecule type" value="Transcribed_RNA"/>
</dbReference>
<evidence type="ECO:0000313" key="1">
    <source>
        <dbReference type="EMBL" id="JAH79107.1"/>
    </source>
</evidence>
<name>A0A0E9VM15_ANGAN</name>
<protein>
    <submittedName>
        <fullName evidence="1">Uncharacterized protein</fullName>
    </submittedName>
</protein>
<sequence>MDRRVRHVPFPQFFWACHMTAGGNL</sequence>
<reference evidence="1" key="2">
    <citation type="journal article" date="2015" name="Fish Shellfish Immunol.">
        <title>Early steps in the European eel (Anguilla anguilla)-Vibrio vulnificus interaction in the gills: Role of the RtxA13 toxin.</title>
        <authorList>
            <person name="Callol A."/>
            <person name="Pajuelo D."/>
            <person name="Ebbesson L."/>
            <person name="Teles M."/>
            <person name="MacKenzie S."/>
            <person name="Amaro C."/>
        </authorList>
    </citation>
    <scope>NUCLEOTIDE SEQUENCE</scope>
</reference>